<dbReference type="AlphaFoldDB" id="A0A1H3H0R0"/>
<dbReference type="PANTHER" id="PTHR43283:SF3">
    <property type="entry name" value="BETA-LACTAMASE FAMILY PROTEIN (AFU_ORTHOLOGUE AFUA_5G07500)"/>
    <property type="match status" value="1"/>
</dbReference>
<dbReference type="PANTHER" id="PTHR43283">
    <property type="entry name" value="BETA-LACTAMASE-RELATED"/>
    <property type="match status" value="1"/>
</dbReference>
<evidence type="ECO:0000313" key="3">
    <source>
        <dbReference type="Proteomes" id="UP000199515"/>
    </source>
</evidence>
<feature type="domain" description="Beta-lactamase-related" evidence="1">
    <location>
        <begin position="15"/>
        <end position="334"/>
    </location>
</feature>
<organism evidence="2 3">
    <name type="scientific">Amycolatopsis xylanica</name>
    <dbReference type="NCBI Taxonomy" id="589385"/>
    <lineage>
        <taxon>Bacteria</taxon>
        <taxon>Bacillati</taxon>
        <taxon>Actinomycetota</taxon>
        <taxon>Actinomycetes</taxon>
        <taxon>Pseudonocardiales</taxon>
        <taxon>Pseudonocardiaceae</taxon>
        <taxon>Amycolatopsis</taxon>
    </lineage>
</organism>
<dbReference type="InterPro" id="IPR050789">
    <property type="entry name" value="Diverse_Enzym_Activities"/>
</dbReference>
<dbReference type="Gene3D" id="3.40.710.10">
    <property type="entry name" value="DD-peptidase/beta-lactamase superfamily"/>
    <property type="match status" value="1"/>
</dbReference>
<evidence type="ECO:0000259" key="1">
    <source>
        <dbReference type="Pfam" id="PF00144"/>
    </source>
</evidence>
<dbReference type="Proteomes" id="UP000199515">
    <property type="component" value="Unassembled WGS sequence"/>
</dbReference>
<gene>
    <name evidence="2" type="ORF">SAMN05421504_104472</name>
</gene>
<dbReference type="STRING" id="589385.SAMN05421504_104472"/>
<dbReference type="RefSeq" id="WP_091291358.1">
    <property type="nucleotide sequence ID" value="NZ_FNON01000004.1"/>
</dbReference>
<reference evidence="2 3" key="1">
    <citation type="submission" date="2016-10" db="EMBL/GenBank/DDBJ databases">
        <authorList>
            <person name="de Groot N.N."/>
        </authorList>
    </citation>
    <scope>NUCLEOTIDE SEQUENCE [LARGE SCALE GENOMIC DNA]</scope>
    <source>
        <strain evidence="2 3">CPCC 202699</strain>
    </source>
</reference>
<sequence length="461" mass="49087">MSKLHEIGTWLENRLPGLLAENQVPGAAVAVYAGGELVEAAAGVLNRNTGVETTTDSVFQIGSITKVWTTTLAMQLVDEGKLDLDVPIRTYLPGFTLKDDEAAARVTTRQLMCHTAGFEGDIFTDTGRGDDAVEKLVDSFGEVPQLFAPGELFSYNNAGYCVLGRLIEVLRGKPFADCLTEHLVTPLGLTHVAPSPYEAVRYRAAHGHVQADPDAEPELAPASVLAPSNAPAGSMLAMRPRDLIAFAAMHLRDGEGENGTRVLSAESARAMRETQIQVPKTGLVGDTWGLGWTLYDWPGGPVPGHDGGTIGQSSFLRIVPGKDVAVVVLTNGGNVMAVAQEILGKALSELAGVEMPALPVPDAAAPRIDATRFVGEYASAVDRTVISQDEDGRVWMEKVPQGVFEDVLVPDKVELVAFGENTLIPLKPIQGIYVPQSFIGDDGEGRALLLHAVRGVRRVTA</sequence>
<keyword evidence="3" id="KW-1185">Reference proteome</keyword>
<accession>A0A1H3H0R0</accession>
<evidence type="ECO:0000313" key="2">
    <source>
        <dbReference type="EMBL" id="SDY09112.1"/>
    </source>
</evidence>
<dbReference type="InterPro" id="IPR001466">
    <property type="entry name" value="Beta-lactam-related"/>
</dbReference>
<name>A0A1H3H0R0_9PSEU</name>
<dbReference type="EMBL" id="FNON01000004">
    <property type="protein sequence ID" value="SDY09112.1"/>
    <property type="molecule type" value="Genomic_DNA"/>
</dbReference>
<dbReference type="SUPFAM" id="SSF56601">
    <property type="entry name" value="beta-lactamase/transpeptidase-like"/>
    <property type="match status" value="1"/>
</dbReference>
<protein>
    <submittedName>
        <fullName evidence="2">CubicO group peptidase, beta-lactamase class C family</fullName>
    </submittedName>
</protein>
<proteinExistence type="predicted"/>
<dbReference type="Pfam" id="PF00144">
    <property type="entry name" value="Beta-lactamase"/>
    <property type="match status" value="1"/>
</dbReference>
<dbReference type="OrthoDB" id="262125at2"/>
<dbReference type="InterPro" id="IPR012338">
    <property type="entry name" value="Beta-lactam/transpept-like"/>
</dbReference>